<evidence type="ECO:0000313" key="12">
    <source>
        <dbReference type="Proteomes" id="UP000306825"/>
    </source>
</evidence>
<keyword evidence="6" id="KW-0687">Ribonucleoprotein</keyword>
<dbReference type="RefSeq" id="WP_007475548.1">
    <property type="nucleotide sequence ID" value="NZ_ABCJ01000013.1"/>
</dbReference>
<evidence type="ECO:0000256" key="7">
    <source>
        <dbReference type="ARBA" id="ARBA00025982"/>
    </source>
</evidence>
<organism evidence="9 11">
    <name type="scientific">Caminibacter mediatlanticus TB-2</name>
    <dbReference type="NCBI Taxonomy" id="391592"/>
    <lineage>
        <taxon>Bacteria</taxon>
        <taxon>Pseudomonadati</taxon>
        <taxon>Campylobacterota</taxon>
        <taxon>Epsilonproteobacteria</taxon>
        <taxon>Nautiliales</taxon>
        <taxon>Nautiliaceae</taxon>
        <taxon>Caminibacter</taxon>
    </lineage>
</organism>
<dbReference type="GO" id="GO:0019843">
    <property type="term" value="F:rRNA binding"/>
    <property type="evidence" value="ECO:0007669"/>
    <property type="project" value="UniProtKB-KW"/>
</dbReference>
<comment type="similarity">
    <text evidence="2">Belongs to the universal ribosomal protein uL3 family.</text>
</comment>
<evidence type="ECO:0000313" key="11">
    <source>
        <dbReference type="Proteomes" id="UP000003288"/>
    </source>
</evidence>
<dbReference type="GO" id="GO:0022625">
    <property type="term" value="C:cytosolic large ribosomal subunit"/>
    <property type="evidence" value="ECO:0007669"/>
    <property type="project" value="TreeGrafter"/>
</dbReference>
<dbReference type="InterPro" id="IPR000597">
    <property type="entry name" value="Ribosomal_uL3"/>
</dbReference>
<name>A0AAI9AG39_9BACT</name>
<dbReference type="NCBIfam" id="TIGR03625">
    <property type="entry name" value="L3_bact"/>
    <property type="match status" value="1"/>
</dbReference>
<dbReference type="GO" id="GO:0003735">
    <property type="term" value="F:structural constituent of ribosome"/>
    <property type="evidence" value="ECO:0007669"/>
    <property type="project" value="UniProtKB-UniRule"/>
</dbReference>
<dbReference type="InterPro" id="IPR019927">
    <property type="entry name" value="Ribosomal_uL3_bac/org-type"/>
</dbReference>
<keyword evidence="12" id="KW-1185">Reference proteome</keyword>
<dbReference type="GO" id="GO:0006412">
    <property type="term" value="P:translation"/>
    <property type="evidence" value="ECO:0007669"/>
    <property type="project" value="UniProtKB-UniRule"/>
</dbReference>
<evidence type="ECO:0000256" key="8">
    <source>
        <dbReference type="NCBIfam" id="TIGR03625"/>
    </source>
</evidence>
<sequence length="192" mass="20698">MEFIVEKIGMSRTVGEKSIPVTLLKIVPAKVCEVKEDGKALVAYPKGKKVNKPIEGMQKKYGLSKEFNRFVELKVANTEAGDLSLEPLNEAKKVKITFKSKGRGFQGVVKRYGFGGGPGSHGSRFHRAPGSIGNCEFPGRVMPGKKMPGHYGNKNVTVNAEVVEFNPDMGVLVIKGSVPGANGSLGKIRIVK</sequence>
<comment type="subunit">
    <text evidence="7">Part of the 50S ribosomal subunit. Forms a cluster with proteins L14 and L19.</text>
</comment>
<evidence type="ECO:0000313" key="10">
    <source>
        <dbReference type="EMBL" id="QCT93980.1"/>
    </source>
</evidence>
<dbReference type="FunFam" id="2.40.30.10:FF:000004">
    <property type="entry name" value="50S ribosomal protein L3"/>
    <property type="match status" value="1"/>
</dbReference>
<evidence type="ECO:0000256" key="5">
    <source>
        <dbReference type="ARBA" id="ARBA00022980"/>
    </source>
</evidence>
<evidence type="ECO:0000313" key="9">
    <source>
        <dbReference type="EMBL" id="EDM22975.1"/>
    </source>
</evidence>
<dbReference type="Proteomes" id="UP000306825">
    <property type="component" value="Chromosome"/>
</dbReference>
<dbReference type="EMBL" id="CP040463">
    <property type="protein sequence ID" value="QCT93980.1"/>
    <property type="molecule type" value="Genomic_DNA"/>
</dbReference>
<dbReference type="PANTHER" id="PTHR11229:SF16">
    <property type="entry name" value="LARGE RIBOSOMAL SUBUNIT PROTEIN UL3C"/>
    <property type="match status" value="1"/>
</dbReference>
<protein>
    <recommendedName>
        <fullName evidence="8">50S ribosomal protein L3</fullName>
    </recommendedName>
</protein>
<dbReference type="AlphaFoldDB" id="A0AAI9AG39"/>
<evidence type="ECO:0000256" key="4">
    <source>
        <dbReference type="ARBA" id="ARBA00022884"/>
    </source>
</evidence>
<accession>A0AAI9AG39</accession>
<reference evidence="9 11" key="1">
    <citation type="journal article" date="2011" name="Stand. Genomic Sci.">
        <title>Draft genome sequence of Caminibacter mediatlanticus strain TB-2, an epsilonproteobacterium isolated from a deep-sea hydrothermal vent.</title>
        <authorList>
            <person name="Giovannelli D."/>
            <person name="Ferriera S."/>
            <person name="Johnson J."/>
            <person name="Kravitz S."/>
            <person name="Perez-Rodriguez I."/>
            <person name="Ricci J."/>
            <person name="O'Brien C."/>
            <person name="Voordeckers J.W."/>
            <person name="Bini E."/>
            <person name="Vetriani C."/>
        </authorList>
    </citation>
    <scope>NUCLEOTIDE SEQUENCE [LARGE SCALE GENOMIC DNA]</scope>
    <source>
        <strain evidence="9 11">TB-2</strain>
    </source>
</reference>
<evidence type="ECO:0000256" key="3">
    <source>
        <dbReference type="ARBA" id="ARBA00022730"/>
    </source>
</evidence>
<reference evidence="10 12" key="2">
    <citation type="submission" date="2019-05" db="EMBL/GenBank/DDBJ databases">
        <title>A comparative analysis of the Nautiliaceae.</title>
        <authorList>
            <person name="Grosche A."/>
            <person name="Smedile F."/>
            <person name="Vetriani C."/>
        </authorList>
    </citation>
    <scope>NUCLEOTIDE SEQUENCE [LARGE SCALE GENOMIC DNA]</scope>
    <source>
        <strain evidence="10 12">TB-2</strain>
    </source>
</reference>
<evidence type="ECO:0000256" key="1">
    <source>
        <dbReference type="ARBA" id="ARBA00002570"/>
    </source>
</evidence>
<keyword evidence="5 9" id="KW-0689">Ribosomal protein</keyword>
<comment type="function">
    <text evidence="1">One of the primary rRNA binding proteins, it binds directly near the 3'-end of the 23S rRNA, where it nucleates assembly of the 50S subunit.</text>
</comment>
<dbReference type="Gene3D" id="2.40.30.10">
    <property type="entry name" value="Translation factors"/>
    <property type="match status" value="1"/>
</dbReference>
<evidence type="ECO:0000256" key="2">
    <source>
        <dbReference type="ARBA" id="ARBA00006540"/>
    </source>
</evidence>
<dbReference type="Pfam" id="PF00297">
    <property type="entry name" value="Ribosomal_L3"/>
    <property type="match status" value="1"/>
</dbReference>
<evidence type="ECO:0000256" key="6">
    <source>
        <dbReference type="ARBA" id="ARBA00023274"/>
    </source>
</evidence>
<keyword evidence="3" id="KW-0699">rRNA-binding</keyword>
<dbReference type="Proteomes" id="UP000003288">
    <property type="component" value="Unassembled WGS sequence"/>
</dbReference>
<dbReference type="SUPFAM" id="SSF50447">
    <property type="entry name" value="Translation proteins"/>
    <property type="match status" value="1"/>
</dbReference>
<gene>
    <name evidence="9" type="primary">rplC</name>
    <name evidence="9" type="ORF">CMTB2_04232</name>
    <name evidence="10" type="ORF">FE773_01920</name>
</gene>
<dbReference type="InterPro" id="IPR009000">
    <property type="entry name" value="Transl_B-barrel_sf"/>
</dbReference>
<dbReference type="EMBL" id="ABCJ01000013">
    <property type="protein sequence ID" value="EDM22975.1"/>
    <property type="molecule type" value="Genomic_DNA"/>
</dbReference>
<keyword evidence="4" id="KW-0694">RNA-binding</keyword>
<dbReference type="PANTHER" id="PTHR11229">
    <property type="entry name" value="50S RIBOSOMAL PROTEIN L3"/>
    <property type="match status" value="1"/>
</dbReference>
<proteinExistence type="inferred from homology"/>